<gene>
    <name evidence="4" type="ORF">B5V02_10800</name>
</gene>
<dbReference type="OrthoDB" id="9803751at2"/>
<dbReference type="InterPro" id="IPR017850">
    <property type="entry name" value="Alkaline_phosphatase_core_sf"/>
</dbReference>
<dbReference type="InterPro" id="IPR000917">
    <property type="entry name" value="Sulfatase_N"/>
</dbReference>
<dbReference type="Gene3D" id="3.40.720.10">
    <property type="entry name" value="Alkaline Phosphatase, subunit A"/>
    <property type="match status" value="1"/>
</dbReference>
<dbReference type="PANTHER" id="PTHR42693:SF43">
    <property type="entry name" value="BLL2667 PROTEIN"/>
    <property type="match status" value="1"/>
</dbReference>
<dbReference type="Gene3D" id="3.30.1120.10">
    <property type="match status" value="1"/>
</dbReference>
<dbReference type="RefSeq" id="WP_111544220.1">
    <property type="nucleotide sequence ID" value="NZ_MZXV01000026.1"/>
</dbReference>
<dbReference type="AlphaFoldDB" id="A0A2W7C6P2"/>
<dbReference type="Pfam" id="PF00884">
    <property type="entry name" value="Sulfatase"/>
    <property type="match status" value="1"/>
</dbReference>
<dbReference type="EMBL" id="MZXV01000026">
    <property type="protein sequence ID" value="PZV38534.1"/>
    <property type="molecule type" value="Genomic_DNA"/>
</dbReference>
<evidence type="ECO:0000256" key="1">
    <source>
        <dbReference type="ARBA" id="ARBA00008779"/>
    </source>
</evidence>
<feature type="chain" id="PRO_5015952013" evidence="2">
    <location>
        <begin position="25"/>
        <end position="786"/>
    </location>
</feature>
<protein>
    <submittedName>
        <fullName evidence="4">Arylsulfatase</fullName>
    </submittedName>
</protein>
<dbReference type="SUPFAM" id="SSF53649">
    <property type="entry name" value="Alkaline phosphatase-like"/>
    <property type="match status" value="1"/>
</dbReference>
<feature type="domain" description="Sulfatase N-terminal" evidence="3">
    <location>
        <begin position="69"/>
        <end position="480"/>
    </location>
</feature>
<feature type="signal peptide" evidence="2">
    <location>
        <begin position="1"/>
        <end position="24"/>
    </location>
</feature>
<dbReference type="CDD" id="cd16025">
    <property type="entry name" value="PAS_like"/>
    <property type="match status" value="1"/>
</dbReference>
<proteinExistence type="inferred from homology"/>
<reference evidence="5" key="1">
    <citation type="submission" date="2017-03" db="EMBL/GenBank/DDBJ databases">
        <authorList>
            <person name="Safronova V.I."/>
            <person name="Sazanova A.L."/>
            <person name="Chirak E.R."/>
        </authorList>
    </citation>
    <scope>NUCLEOTIDE SEQUENCE [LARGE SCALE GENOMIC DNA]</scope>
    <source>
        <strain evidence="5">Ach-343</strain>
    </source>
</reference>
<evidence type="ECO:0000256" key="2">
    <source>
        <dbReference type="SAM" id="SignalP"/>
    </source>
</evidence>
<dbReference type="PANTHER" id="PTHR42693">
    <property type="entry name" value="ARYLSULFATASE FAMILY MEMBER"/>
    <property type="match status" value="1"/>
</dbReference>
<evidence type="ECO:0000313" key="5">
    <source>
        <dbReference type="Proteomes" id="UP000248616"/>
    </source>
</evidence>
<comment type="caution">
    <text evidence="4">The sequence shown here is derived from an EMBL/GenBank/DDBJ whole genome shotgun (WGS) entry which is preliminary data.</text>
</comment>
<dbReference type="Proteomes" id="UP000248616">
    <property type="component" value="Unassembled WGS sequence"/>
</dbReference>
<organism evidence="4 5">
    <name type="scientific">Mesorhizobium kowhaii</name>
    <dbReference type="NCBI Taxonomy" id="1300272"/>
    <lineage>
        <taxon>Bacteria</taxon>
        <taxon>Pseudomonadati</taxon>
        <taxon>Pseudomonadota</taxon>
        <taxon>Alphaproteobacteria</taxon>
        <taxon>Hyphomicrobiales</taxon>
        <taxon>Phyllobacteriaceae</taxon>
        <taxon>Mesorhizobium</taxon>
    </lineage>
</organism>
<evidence type="ECO:0000313" key="4">
    <source>
        <dbReference type="EMBL" id="PZV38534.1"/>
    </source>
</evidence>
<dbReference type="InterPro" id="IPR050738">
    <property type="entry name" value="Sulfatase"/>
</dbReference>
<keyword evidence="5" id="KW-1185">Reference proteome</keyword>
<evidence type="ECO:0000259" key="3">
    <source>
        <dbReference type="Pfam" id="PF00884"/>
    </source>
</evidence>
<comment type="similarity">
    <text evidence="1">Belongs to the sulfatase family.</text>
</comment>
<accession>A0A2W7C6P2</accession>
<name>A0A2W7C6P2_9HYPH</name>
<sequence>MANKLKPSLIAAAFAGTFHLSAVAVSAQENLDRTVLPIAEPTPPTYGELDARNAKAPPRFEVKAPQGAPNVVIVLIDDIGFGGPSTFGGPIHTPTMDELAKSGLSFNNFHTTALCSPTRIALKSGRNHHTANAGSIMESSTAFPGNTGQIPNSIAPLAEMLRLNGYSTGAFGKWHETAAWETSVSGPFDRWPTHQGFDKFYGFIGGETDQWYPLIYDGVIKVDPPKMKDYHFTIDMTNQAINWVKAQQSMTPDKPFFVYYATGAVHAPHHVPKEWADKYKGQFDKGWDEVRKETVERQKKLGVIPANTSLTDRPAEIQAWDTLPADNRRLFARQAEVFAGFLEQTDHEIGRFEKALDDIGELDNTLFIYIAGDNGTSAEGGFVGMYNEMTYFNGVAEKVEDLIPLIDKWGGPETFPHMAAGWAVAFDAPFKWTKQVASDFGGTRNGMVIRWPNGIKDKGGLRTQFSHVIDIAPTILEAAGLPEPKIVNGTVQTPIEGTSLVYTFNDATAAERHTTQYFEMFGNRAIYRDGWIARTIHRAPWQTSNLPPLTSDVWELYDARNDFSLTKNLAAEQPEKLKEMQALFMEEAQKYHVLPIDDRTIDRMNPTLAGRPDLLGDRTSLTLYDGMQGMLENSFMNVKNRSSKITAELDIPEGGANGAILSQGGRFGGWSVFMKDGKPAYTYNFLGLSRYTVAAAEALPAGPATVTLDFVYDGGGLGKGGKATLYVNGKSVGEGRVEKTQPNIFSADETADVGIDNQTPVAEGIGIGPETRFSGKIDKITLDVSK</sequence>
<keyword evidence="2" id="KW-0732">Signal</keyword>